<keyword evidence="2" id="KW-1185">Reference proteome</keyword>
<protein>
    <submittedName>
        <fullName evidence="1">Uncharacterized protein</fullName>
    </submittedName>
</protein>
<gene>
    <name evidence="1" type="ORF">PHLGIDRAFT_221342</name>
</gene>
<evidence type="ECO:0000313" key="1">
    <source>
        <dbReference type="EMBL" id="KIP10618.1"/>
    </source>
</evidence>
<sequence>MNLISRNAMTAAPVAAPPVSASPFEINIIHYTSSHRLKRVSSKQGSILIFHDYGEGWGREGSDILQTFGSVAQWYI</sequence>
<dbReference type="AlphaFoldDB" id="A0A0C3PT18"/>
<reference evidence="1 2" key="1">
    <citation type="journal article" date="2014" name="PLoS Genet.">
        <title>Analysis of the Phlebiopsis gigantea genome, transcriptome and secretome provides insight into its pioneer colonization strategies of wood.</title>
        <authorList>
            <person name="Hori C."/>
            <person name="Ishida T."/>
            <person name="Igarashi K."/>
            <person name="Samejima M."/>
            <person name="Suzuki H."/>
            <person name="Master E."/>
            <person name="Ferreira P."/>
            <person name="Ruiz-Duenas F.J."/>
            <person name="Held B."/>
            <person name="Canessa P."/>
            <person name="Larrondo L.F."/>
            <person name="Schmoll M."/>
            <person name="Druzhinina I.S."/>
            <person name="Kubicek C.P."/>
            <person name="Gaskell J.A."/>
            <person name="Kersten P."/>
            <person name="St John F."/>
            <person name="Glasner J."/>
            <person name="Sabat G."/>
            <person name="Splinter BonDurant S."/>
            <person name="Syed K."/>
            <person name="Yadav J."/>
            <person name="Mgbeahuruike A.C."/>
            <person name="Kovalchuk A."/>
            <person name="Asiegbu F.O."/>
            <person name="Lackner G."/>
            <person name="Hoffmeister D."/>
            <person name="Rencoret J."/>
            <person name="Gutierrez A."/>
            <person name="Sun H."/>
            <person name="Lindquist E."/>
            <person name="Barry K."/>
            <person name="Riley R."/>
            <person name="Grigoriev I.V."/>
            <person name="Henrissat B."/>
            <person name="Kues U."/>
            <person name="Berka R.M."/>
            <person name="Martinez A.T."/>
            <person name="Covert S.F."/>
            <person name="Blanchette R.A."/>
            <person name="Cullen D."/>
        </authorList>
    </citation>
    <scope>NUCLEOTIDE SEQUENCE [LARGE SCALE GENOMIC DNA]</scope>
    <source>
        <strain evidence="1 2">11061_1 CR5-6</strain>
    </source>
</reference>
<dbReference type="EMBL" id="KN840453">
    <property type="protein sequence ID" value="KIP10618.1"/>
    <property type="molecule type" value="Genomic_DNA"/>
</dbReference>
<dbReference type="HOGENOM" id="CLU_2655325_0_0_1"/>
<accession>A0A0C3PT18</accession>
<proteinExistence type="predicted"/>
<evidence type="ECO:0000313" key="2">
    <source>
        <dbReference type="Proteomes" id="UP000053257"/>
    </source>
</evidence>
<dbReference type="Proteomes" id="UP000053257">
    <property type="component" value="Unassembled WGS sequence"/>
</dbReference>
<organism evidence="1 2">
    <name type="scientific">Phlebiopsis gigantea (strain 11061_1 CR5-6)</name>
    <name type="common">White-rot fungus</name>
    <name type="synonym">Peniophora gigantea</name>
    <dbReference type="NCBI Taxonomy" id="745531"/>
    <lineage>
        <taxon>Eukaryota</taxon>
        <taxon>Fungi</taxon>
        <taxon>Dikarya</taxon>
        <taxon>Basidiomycota</taxon>
        <taxon>Agaricomycotina</taxon>
        <taxon>Agaricomycetes</taxon>
        <taxon>Polyporales</taxon>
        <taxon>Phanerochaetaceae</taxon>
        <taxon>Phlebiopsis</taxon>
    </lineage>
</organism>
<name>A0A0C3PT18_PHLG1</name>